<dbReference type="AlphaFoldDB" id="A0A2N8IG27"/>
<keyword evidence="6 7" id="KW-0472">Membrane</keyword>
<name>A0A2N8IG27_9BACT</name>
<gene>
    <name evidence="9" type="ORF">CXT95_07530</name>
    <name evidence="8" type="ORF">CXU09_05240</name>
</gene>
<dbReference type="Proteomes" id="UP000235914">
    <property type="component" value="Unassembled WGS sequence"/>
</dbReference>
<sequence>MDTIDSITIIAAAWGLLVLRLTLAFILWPHGTQKVLGWFGGAGWEGTYRAFTEKMGIPPFLAKVAMLTEFFAPICLVLGVFTRIAALSVIILMAVAITKHVKNGYFSNWSGKKAGEGVEFHLLYAGSAFALFLTGPGPWSVDAWCMNIVHVIFG</sequence>
<dbReference type="PANTHER" id="PTHR33452">
    <property type="entry name" value="OXIDOREDUCTASE CATD-RELATED"/>
    <property type="match status" value="1"/>
</dbReference>
<dbReference type="Proteomes" id="UP000236075">
    <property type="component" value="Unassembled WGS sequence"/>
</dbReference>
<evidence type="ECO:0000256" key="1">
    <source>
        <dbReference type="ARBA" id="ARBA00004651"/>
    </source>
</evidence>
<accession>A0A2N8IG27</accession>
<evidence type="ECO:0000256" key="6">
    <source>
        <dbReference type="ARBA" id="ARBA00023136"/>
    </source>
</evidence>
<dbReference type="EMBL" id="PJKN01000002">
    <property type="protein sequence ID" value="PNC56980.1"/>
    <property type="molecule type" value="Genomic_DNA"/>
</dbReference>
<feature type="transmembrane region" description="Helical" evidence="7">
    <location>
        <begin position="70"/>
        <end position="97"/>
    </location>
</feature>
<evidence type="ECO:0000256" key="4">
    <source>
        <dbReference type="ARBA" id="ARBA00022692"/>
    </source>
</evidence>
<evidence type="ECO:0000313" key="10">
    <source>
        <dbReference type="Proteomes" id="UP000235914"/>
    </source>
</evidence>
<comment type="caution">
    <text evidence="8">The sequence shown here is derived from an EMBL/GenBank/DDBJ whole genome shotgun (WGS) entry which is preliminary data.</text>
</comment>
<evidence type="ECO:0000256" key="5">
    <source>
        <dbReference type="ARBA" id="ARBA00022989"/>
    </source>
</evidence>
<evidence type="ECO:0000313" key="11">
    <source>
        <dbReference type="Proteomes" id="UP000236075"/>
    </source>
</evidence>
<comment type="similarity">
    <text evidence="2">Belongs to the DoxX family.</text>
</comment>
<feature type="transmembrane region" description="Helical" evidence="7">
    <location>
        <begin position="7"/>
        <end position="28"/>
    </location>
</feature>
<keyword evidence="3" id="KW-1003">Cell membrane</keyword>
<comment type="subcellular location">
    <subcellularLocation>
        <location evidence="1">Cell membrane</location>
        <topology evidence="1">Multi-pass membrane protein</topology>
    </subcellularLocation>
</comment>
<proteinExistence type="inferred from homology"/>
<dbReference type="RefSeq" id="WP_035196061.1">
    <property type="nucleotide sequence ID" value="NZ_CP015409.2"/>
</dbReference>
<organism evidence="8 10">
    <name type="scientific">Akkermansia muciniphila</name>
    <dbReference type="NCBI Taxonomy" id="239935"/>
    <lineage>
        <taxon>Bacteria</taxon>
        <taxon>Pseudomonadati</taxon>
        <taxon>Verrucomicrobiota</taxon>
        <taxon>Verrucomicrobiia</taxon>
        <taxon>Verrucomicrobiales</taxon>
        <taxon>Akkermansiaceae</taxon>
        <taxon>Akkermansia</taxon>
    </lineage>
</organism>
<evidence type="ECO:0000313" key="8">
    <source>
        <dbReference type="EMBL" id="PNC56980.1"/>
    </source>
</evidence>
<dbReference type="EMBL" id="PJLB01000008">
    <property type="protein sequence ID" value="PND02498.1"/>
    <property type="molecule type" value="Genomic_DNA"/>
</dbReference>
<dbReference type="Pfam" id="PF07681">
    <property type="entry name" value="DoxX"/>
    <property type="match status" value="1"/>
</dbReference>
<dbReference type="GO" id="GO:0005886">
    <property type="term" value="C:plasma membrane"/>
    <property type="evidence" value="ECO:0007669"/>
    <property type="project" value="UniProtKB-SubCell"/>
</dbReference>
<dbReference type="PANTHER" id="PTHR33452:SF1">
    <property type="entry name" value="INNER MEMBRANE PROTEIN YPHA-RELATED"/>
    <property type="match status" value="1"/>
</dbReference>
<reference evidence="10 11" key="1">
    <citation type="journal article" date="2017" name="BMC Genomics">
        <title>Genome sequencing of 39 Akkermansia muciniphila isolates reveals its population structure, genomic and functional diverisity, and global distribution in mammalian gut microbiotas.</title>
        <authorList>
            <person name="Guo X."/>
            <person name="Li S."/>
            <person name="Zhang J."/>
            <person name="Wu F."/>
            <person name="Li X."/>
            <person name="Wu D."/>
            <person name="Zhang M."/>
            <person name="Ou Z."/>
            <person name="Jie Z."/>
            <person name="Yan Q."/>
            <person name="Li P."/>
            <person name="Yi J."/>
            <person name="Peng Y."/>
        </authorList>
    </citation>
    <scope>NUCLEOTIDE SEQUENCE [LARGE SCALE GENOMIC DNA]</scope>
    <source>
        <strain evidence="9 11">GP28</strain>
        <strain evidence="8 10">GP43</strain>
    </source>
</reference>
<keyword evidence="5 7" id="KW-1133">Transmembrane helix</keyword>
<evidence type="ECO:0000256" key="7">
    <source>
        <dbReference type="SAM" id="Phobius"/>
    </source>
</evidence>
<evidence type="ECO:0000256" key="2">
    <source>
        <dbReference type="ARBA" id="ARBA00006679"/>
    </source>
</evidence>
<protein>
    <submittedName>
        <fullName evidence="8">DoxX family protein</fullName>
    </submittedName>
</protein>
<keyword evidence="4 7" id="KW-0812">Transmembrane</keyword>
<evidence type="ECO:0000256" key="3">
    <source>
        <dbReference type="ARBA" id="ARBA00022475"/>
    </source>
</evidence>
<dbReference type="InterPro" id="IPR051907">
    <property type="entry name" value="DoxX-like_oxidoreductase"/>
</dbReference>
<evidence type="ECO:0000313" key="9">
    <source>
        <dbReference type="EMBL" id="PND02498.1"/>
    </source>
</evidence>
<dbReference type="InterPro" id="IPR032808">
    <property type="entry name" value="DoxX"/>
</dbReference>